<evidence type="ECO:0000259" key="2">
    <source>
        <dbReference type="PROSITE" id="PS50234"/>
    </source>
</evidence>
<feature type="transmembrane region" description="Helical" evidence="1">
    <location>
        <begin position="80"/>
        <end position="98"/>
    </location>
</feature>
<feature type="domain" description="VWFA" evidence="2">
    <location>
        <begin position="111"/>
        <end position="305"/>
    </location>
</feature>
<dbReference type="SUPFAM" id="SSF53300">
    <property type="entry name" value="vWA-like"/>
    <property type="match status" value="1"/>
</dbReference>
<evidence type="ECO:0000313" key="4">
    <source>
        <dbReference type="Proteomes" id="UP000235778"/>
    </source>
</evidence>
<evidence type="ECO:0000256" key="1">
    <source>
        <dbReference type="SAM" id="Phobius"/>
    </source>
</evidence>
<keyword evidence="1" id="KW-0812">Transmembrane</keyword>
<dbReference type="Pfam" id="PF00092">
    <property type="entry name" value="VWA"/>
    <property type="match status" value="1"/>
</dbReference>
<feature type="transmembrane region" description="Helical" evidence="1">
    <location>
        <begin position="324"/>
        <end position="342"/>
    </location>
</feature>
<dbReference type="EMBL" id="MCSI01000002">
    <property type="protein sequence ID" value="PME75432.1"/>
    <property type="molecule type" value="Genomic_DNA"/>
</dbReference>
<dbReference type="PANTHER" id="PTHR22550">
    <property type="entry name" value="SPORE GERMINATION PROTEIN"/>
    <property type="match status" value="1"/>
</dbReference>
<feature type="transmembrane region" description="Helical" evidence="1">
    <location>
        <begin position="31"/>
        <end position="50"/>
    </location>
</feature>
<proteinExistence type="predicted"/>
<keyword evidence="1" id="KW-1133">Transmembrane helix</keyword>
<accession>A0A2N7C782</accession>
<name>A0A2N7C782_9VIBR</name>
<dbReference type="Proteomes" id="UP000235778">
    <property type="component" value="Unassembled WGS sequence"/>
</dbReference>
<evidence type="ECO:0000313" key="3">
    <source>
        <dbReference type="EMBL" id="PME75432.1"/>
    </source>
</evidence>
<dbReference type="PROSITE" id="PS50234">
    <property type="entry name" value="VWFA"/>
    <property type="match status" value="1"/>
</dbReference>
<keyword evidence="1" id="KW-0472">Membrane</keyword>
<dbReference type="AlphaFoldDB" id="A0A2N7C782"/>
<dbReference type="InterPro" id="IPR050768">
    <property type="entry name" value="UPF0353/GerABKA_families"/>
</dbReference>
<dbReference type="InterPro" id="IPR033881">
    <property type="entry name" value="vWA_BatA_type"/>
</dbReference>
<dbReference type="PANTHER" id="PTHR22550:SF18">
    <property type="entry name" value="VWFA DOMAIN-CONTAINING PROTEIN"/>
    <property type="match status" value="1"/>
</dbReference>
<reference evidence="4" key="1">
    <citation type="submission" date="2016-07" db="EMBL/GenBank/DDBJ databases">
        <title>Nontailed viruses are major unrecognized killers of bacteria in the ocean.</title>
        <authorList>
            <person name="Kauffman K."/>
            <person name="Hussain F."/>
            <person name="Yang J."/>
            <person name="Arevalo P."/>
            <person name="Brown J."/>
            <person name="Cutler M."/>
            <person name="Kelly L."/>
            <person name="Polz M.F."/>
        </authorList>
    </citation>
    <scope>NUCLEOTIDE SEQUENCE [LARGE SCALE GENOMIC DNA]</scope>
    <source>
        <strain evidence="4">10N.286.55.C1</strain>
    </source>
</reference>
<dbReference type="InterPro" id="IPR036465">
    <property type="entry name" value="vWFA_dom_sf"/>
</dbReference>
<dbReference type="SMART" id="SM00327">
    <property type="entry name" value="VWA"/>
    <property type="match status" value="1"/>
</dbReference>
<dbReference type="CDD" id="cd01467">
    <property type="entry name" value="vWA_BatA_type"/>
    <property type="match status" value="1"/>
</dbReference>
<dbReference type="Gene3D" id="3.40.50.410">
    <property type="entry name" value="von Willebrand factor, type A domain"/>
    <property type="match status" value="1"/>
</dbReference>
<protein>
    <submittedName>
        <fullName evidence="3">IMP dehydrogenase</fullName>
    </submittedName>
</protein>
<sequence length="347" mass="39240">MTAKPGFVKPFLQSEVVMTDLLNTSLLNIEFVWWWMLFLAPLPILVYLFSPKSESSSALRLPFLPEDSNTQTPSSRLPKALSVIIWLLLVTAMARPVWYGEPVEFQPKHRDLMLVVDLSYSMSQEDMQFNGEYIDRLSAVKHVLSDFIERRKGDRVGLVLFADHAYLQTPLTLDRDTLSQQLNQAVLKLIGTQTAIGDGIGLATKTFVDSDAPQRVMILLSDGSNTAGVLDPLEAADIAKKYNATIYTVGVGAGEMMVKEFFMTRKVNTAQDLDERTLMEIAKRTGGQYFRARDSKELATIYDTINQLEPVTNATKIWRPQQEWFVWPLSAAMFFAFMLLAIRRNNV</sequence>
<dbReference type="InterPro" id="IPR002035">
    <property type="entry name" value="VWF_A"/>
</dbReference>
<gene>
    <name evidence="3" type="ORF">BCV30_00565</name>
</gene>
<comment type="caution">
    <text evidence="3">The sequence shown here is derived from an EMBL/GenBank/DDBJ whole genome shotgun (WGS) entry which is preliminary data.</text>
</comment>
<organism evidence="3 4">
    <name type="scientific">Vibrio lentus</name>
    <dbReference type="NCBI Taxonomy" id="136468"/>
    <lineage>
        <taxon>Bacteria</taxon>
        <taxon>Pseudomonadati</taxon>
        <taxon>Pseudomonadota</taxon>
        <taxon>Gammaproteobacteria</taxon>
        <taxon>Vibrionales</taxon>
        <taxon>Vibrionaceae</taxon>
        <taxon>Vibrio</taxon>
    </lineage>
</organism>